<evidence type="ECO:0000313" key="1">
    <source>
        <dbReference type="EMBL" id="KAI3740843.1"/>
    </source>
</evidence>
<name>A0ACB9D2I9_CICIN</name>
<sequence>MLLSLHLLWILVPILTATAAEFNTHYCRFNTTSYTSTAYYTNLIQVLDALVSDNTVNDSKYLYKTAGSSYPDIVYGVYLCREDVLPNDCRNCLLEARDDINNTCPFSKDAVFWRDDCMLHIANYSLLSTMDSATFVPECNKINISEQTSEQGRFWDAARDLMNRLAKKASTDRNKKFAYSELSYSNKEQLYGYVQCTPDLSGFDCGRCLQVSVDRLGLYCYGKQGARVLTPSCNVRFEIYKFLGFSSDLTGKKKTPTKIIAAIVATVCVLVLVIVGMYYVFMRKKRRGATFQELVEKTDESEIITEQSLQFELRAIEEATNNFSTHNKIGEGGFGGVYKGVLPNGREIAVKRLSKGSGQGALDGYMSPEYAMHGNFSVRSDVFSFGVLVLEIVSGQKNVALFEAGYMDLLCHVWDKWKNGEPLRILDPNLVESCSKNEVLRCINIALLCVQEDAELRPSMASLVLMLNNYSDVLPLPQSPPFVSHGRPRHMISRRVEAGNSISKSTICGIDTSLITEIHPR</sequence>
<dbReference type="Proteomes" id="UP001055811">
    <property type="component" value="Linkage Group LG05"/>
</dbReference>
<reference evidence="2" key="1">
    <citation type="journal article" date="2022" name="Mol. Ecol. Resour.">
        <title>The genomes of chicory, endive, great burdock and yacon provide insights into Asteraceae palaeo-polyploidization history and plant inulin production.</title>
        <authorList>
            <person name="Fan W."/>
            <person name="Wang S."/>
            <person name="Wang H."/>
            <person name="Wang A."/>
            <person name="Jiang F."/>
            <person name="Liu H."/>
            <person name="Zhao H."/>
            <person name="Xu D."/>
            <person name="Zhang Y."/>
        </authorList>
    </citation>
    <scope>NUCLEOTIDE SEQUENCE [LARGE SCALE GENOMIC DNA]</scope>
    <source>
        <strain evidence="2">cv. Punajuju</strain>
    </source>
</reference>
<dbReference type="EMBL" id="CM042013">
    <property type="protein sequence ID" value="KAI3740843.1"/>
    <property type="molecule type" value="Genomic_DNA"/>
</dbReference>
<reference evidence="1 2" key="2">
    <citation type="journal article" date="2022" name="Mol. Ecol. Resour.">
        <title>The genomes of chicory, endive, great burdock and yacon provide insights into Asteraceae paleo-polyploidization history and plant inulin production.</title>
        <authorList>
            <person name="Fan W."/>
            <person name="Wang S."/>
            <person name="Wang H."/>
            <person name="Wang A."/>
            <person name="Jiang F."/>
            <person name="Liu H."/>
            <person name="Zhao H."/>
            <person name="Xu D."/>
            <person name="Zhang Y."/>
        </authorList>
    </citation>
    <scope>NUCLEOTIDE SEQUENCE [LARGE SCALE GENOMIC DNA]</scope>
    <source>
        <strain evidence="2">cv. Punajuju</strain>
        <tissue evidence="1">Leaves</tissue>
    </source>
</reference>
<gene>
    <name evidence="1" type="ORF">L2E82_31317</name>
</gene>
<proteinExistence type="predicted"/>
<accession>A0ACB9D2I9</accession>
<protein>
    <submittedName>
        <fullName evidence="1">Uncharacterized protein</fullName>
    </submittedName>
</protein>
<organism evidence="1 2">
    <name type="scientific">Cichorium intybus</name>
    <name type="common">Chicory</name>
    <dbReference type="NCBI Taxonomy" id="13427"/>
    <lineage>
        <taxon>Eukaryota</taxon>
        <taxon>Viridiplantae</taxon>
        <taxon>Streptophyta</taxon>
        <taxon>Embryophyta</taxon>
        <taxon>Tracheophyta</taxon>
        <taxon>Spermatophyta</taxon>
        <taxon>Magnoliopsida</taxon>
        <taxon>eudicotyledons</taxon>
        <taxon>Gunneridae</taxon>
        <taxon>Pentapetalae</taxon>
        <taxon>asterids</taxon>
        <taxon>campanulids</taxon>
        <taxon>Asterales</taxon>
        <taxon>Asteraceae</taxon>
        <taxon>Cichorioideae</taxon>
        <taxon>Cichorieae</taxon>
        <taxon>Cichoriinae</taxon>
        <taxon>Cichorium</taxon>
    </lineage>
</organism>
<keyword evidence="2" id="KW-1185">Reference proteome</keyword>
<evidence type="ECO:0000313" key="2">
    <source>
        <dbReference type="Proteomes" id="UP001055811"/>
    </source>
</evidence>
<comment type="caution">
    <text evidence="1">The sequence shown here is derived from an EMBL/GenBank/DDBJ whole genome shotgun (WGS) entry which is preliminary data.</text>
</comment>